<feature type="transmembrane region" description="Helical" evidence="7">
    <location>
        <begin position="375"/>
        <end position="395"/>
    </location>
</feature>
<feature type="transmembrane region" description="Helical" evidence="7">
    <location>
        <begin position="223"/>
        <end position="246"/>
    </location>
</feature>
<name>A0A9X7VZR1_9BACL</name>
<keyword evidence="4 7" id="KW-0812">Transmembrane</keyword>
<evidence type="ECO:0000313" key="9">
    <source>
        <dbReference type="EMBL" id="QSO47842.1"/>
    </source>
</evidence>
<dbReference type="InterPro" id="IPR036259">
    <property type="entry name" value="MFS_trans_sf"/>
</dbReference>
<feature type="domain" description="Major facilitator superfamily (MFS) profile" evidence="8">
    <location>
        <begin position="13"/>
        <end position="400"/>
    </location>
</feature>
<feature type="transmembrane region" description="Helical" evidence="7">
    <location>
        <begin position="137"/>
        <end position="159"/>
    </location>
</feature>
<dbReference type="PROSITE" id="PS50850">
    <property type="entry name" value="MFS"/>
    <property type="match status" value="1"/>
</dbReference>
<gene>
    <name evidence="9" type="ORF">JZ786_02005</name>
</gene>
<feature type="transmembrane region" description="Helical" evidence="7">
    <location>
        <begin position="104"/>
        <end position="125"/>
    </location>
</feature>
<evidence type="ECO:0000256" key="1">
    <source>
        <dbReference type="ARBA" id="ARBA00004651"/>
    </source>
</evidence>
<evidence type="ECO:0000259" key="8">
    <source>
        <dbReference type="PROSITE" id="PS50850"/>
    </source>
</evidence>
<organism evidence="9 10">
    <name type="scientific">Alicyclobacillus mengziensis</name>
    <dbReference type="NCBI Taxonomy" id="2931921"/>
    <lineage>
        <taxon>Bacteria</taxon>
        <taxon>Bacillati</taxon>
        <taxon>Bacillota</taxon>
        <taxon>Bacilli</taxon>
        <taxon>Bacillales</taxon>
        <taxon>Alicyclobacillaceae</taxon>
        <taxon>Alicyclobacillus</taxon>
    </lineage>
</organism>
<dbReference type="PANTHER" id="PTHR43124:SF3">
    <property type="entry name" value="CHLORAMPHENICOL EFFLUX PUMP RV0191"/>
    <property type="match status" value="1"/>
</dbReference>
<dbReference type="SUPFAM" id="SSF103473">
    <property type="entry name" value="MFS general substrate transporter"/>
    <property type="match status" value="1"/>
</dbReference>
<sequence length="412" mass="43985">MGSQSSSRRHQGMLWGMGLGGFLVNADNRAIAPMLPAMATTLHVSTSTAALLVSAYSIPYGLFQLVYGPIADRIGKIRTILIALGLFSVGTVICGVVHTFAWLLALRFITGMFAAGIIPTTLAQIGDLFELAERPRAIAFFMSLTTSGQALGIVIGGLLAQFLSYRYLFILIGLAAIPTLIGLLQRQKRGSSTETSSSAPTAVAGAGAFWAKYRTLLSKRTSWLIYMLILFEGFAFYAGFTFLGVYGVSVIHLSYLTIGLLTATYSGGAFVGSRTFNWVLGKMTTRLMPVLGATLMTAAFALDWTWHSTIVLMWSFIVLGLGFSYCHSTLQTYATDLLPSARATAMSVFAFSLFTGSGLGPMAAGAVFSGFGWDGLLGSVTAAMGLFALFTTLLIRQPIQKVSQTQSSSLQS</sequence>
<evidence type="ECO:0000256" key="5">
    <source>
        <dbReference type="ARBA" id="ARBA00022989"/>
    </source>
</evidence>
<accession>A0A9X7VZR1</accession>
<feature type="transmembrane region" description="Helical" evidence="7">
    <location>
        <begin position="165"/>
        <end position="184"/>
    </location>
</feature>
<dbReference type="GO" id="GO:0005886">
    <property type="term" value="C:plasma membrane"/>
    <property type="evidence" value="ECO:0007669"/>
    <property type="project" value="UniProtKB-SubCell"/>
</dbReference>
<dbReference type="EMBL" id="CP071182">
    <property type="protein sequence ID" value="QSO47842.1"/>
    <property type="molecule type" value="Genomic_DNA"/>
</dbReference>
<evidence type="ECO:0000256" key="4">
    <source>
        <dbReference type="ARBA" id="ARBA00022692"/>
    </source>
</evidence>
<feature type="transmembrane region" description="Helical" evidence="7">
    <location>
        <begin position="348"/>
        <end position="369"/>
    </location>
</feature>
<dbReference type="KEGG" id="afx:JZ786_02005"/>
<evidence type="ECO:0000256" key="7">
    <source>
        <dbReference type="SAM" id="Phobius"/>
    </source>
</evidence>
<evidence type="ECO:0000256" key="3">
    <source>
        <dbReference type="ARBA" id="ARBA00022475"/>
    </source>
</evidence>
<feature type="transmembrane region" description="Helical" evidence="7">
    <location>
        <begin position="308"/>
        <end position="327"/>
    </location>
</feature>
<dbReference type="RefSeq" id="WP_206657185.1">
    <property type="nucleotide sequence ID" value="NZ_CP071182.1"/>
</dbReference>
<keyword evidence="6 7" id="KW-0472">Membrane</keyword>
<dbReference type="InterPro" id="IPR020846">
    <property type="entry name" value="MFS_dom"/>
</dbReference>
<dbReference type="InterPro" id="IPR011701">
    <property type="entry name" value="MFS"/>
</dbReference>
<evidence type="ECO:0000256" key="6">
    <source>
        <dbReference type="ARBA" id="ARBA00023136"/>
    </source>
</evidence>
<feature type="transmembrane region" description="Helical" evidence="7">
    <location>
        <begin position="283"/>
        <end position="302"/>
    </location>
</feature>
<evidence type="ECO:0000313" key="10">
    <source>
        <dbReference type="Proteomes" id="UP000663505"/>
    </source>
</evidence>
<keyword evidence="5 7" id="KW-1133">Transmembrane helix</keyword>
<comment type="subcellular location">
    <subcellularLocation>
        <location evidence="1">Cell membrane</location>
        <topology evidence="1">Multi-pass membrane protein</topology>
    </subcellularLocation>
</comment>
<dbReference type="GO" id="GO:0022857">
    <property type="term" value="F:transmembrane transporter activity"/>
    <property type="evidence" value="ECO:0007669"/>
    <property type="project" value="InterPro"/>
</dbReference>
<keyword evidence="10" id="KW-1185">Reference proteome</keyword>
<feature type="transmembrane region" description="Helical" evidence="7">
    <location>
        <begin position="79"/>
        <end position="98"/>
    </location>
</feature>
<evidence type="ECO:0000256" key="2">
    <source>
        <dbReference type="ARBA" id="ARBA00022448"/>
    </source>
</evidence>
<reference evidence="9 10" key="1">
    <citation type="submission" date="2021-02" db="EMBL/GenBank/DDBJ databases">
        <title>Alicyclobacillus curvatus sp. nov. and Alicyclobacillus mengziensis sp. nov., two acidophilic bacteria isolated from acid mine drainage.</title>
        <authorList>
            <person name="Huang Y."/>
        </authorList>
    </citation>
    <scope>NUCLEOTIDE SEQUENCE [LARGE SCALE GENOMIC DNA]</scope>
    <source>
        <strain evidence="9 10">S30H14</strain>
    </source>
</reference>
<feature type="transmembrane region" description="Helical" evidence="7">
    <location>
        <begin position="12"/>
        <end position="32"/>
    </location>
</feature>
<dbReference type="Proteomes" id="UP000663505">
    <property type="component" value="Chromosome"/>
</dbReference>
<protein>
    <submittedName>
        <fullName evidence="9">MFS transporter</fullName>
    </submittedName>
</protein>
<feature type="transmembrane region" description="Helical" evidence="7">
    <location>
        <begin position="252"/>
        <end position="271"/>
    </location>
</feature>
<dbReference type="InterPro" id="IPR050189">
    <property type="entry name" value="MFS_Efflux_Transporters"/>
</dbReference>
<proteinExistence type="predicted"/>
<dbReference type="AlphaFoldDB" id="A0A9X7VZR1"/>
<dbReference type="CDD" id="cd17324">
    <property type="entry name" value="MFS_NepI_like"/>
    <property type="match status" value="1"/>
</dbReference>
<keyword evidence="2" id="KW-0813">Transport</keyword>
<dbReference type="PANTHER" id="PTHR43124">
    <property type="entry name" value="PURINE EFFLUX PUMP PBUE"/>
    <property type="match status" value="1"/>
</dbReference>
<dbReference type="Gene3D" id="1.20.1250.20">
    <property type="entry name" value="MFS general substrate transporter like domains"/>
    <property type="match status" value="1"/>
</dbReference>
<feature type="transmembrane region" description="Helical" evidence="7">
    <location>
        <begin position="44"/>
        <end position="67"/>
    </location>
</feature>
<dbReference type="Pfam" id="PF07690">
    <property type="entry name" value="MFS_1"/>
    <property type="match status" value="1"/>
</dbReference>
<keyword evidence="3" id="KW-1003">Cell membrane</keyword>